<evidence type="ECO:0000313" key="5">
    <source>
        <dbReference type="Proteomes" id="UP000235392"/>
    </source>
</evidence>
<dbReference type="AlphaFoldDB" id="A0A2N5RXR7"/>
<name>A0A2N5RXR7_9BASI</name>
<dbReference type="Proteomes" id="UP000235388">
    <property type="component" value="Unassembled WGS sequence"/>
</dbReference>
<organism evidence="2 4">
    <name type="scientific">Puccinia coronata f. sp. avenae</name>
    <dbReference type="NCBI Taxonomy" id="200324"/>
    <lineage>
        <taxon>Eukaryota</taxon>
        <taxon>Fungi</taxon>
        <taxon>Dikarya</taxon>
        <taxon>Basidiomycota</taxon>
        <taxon>Pucciniomycotina</taxon>
        <taxon>Pucciniomycetes</taxon>
        <taxon>Pucciniales</taxon>
        <taxon>Pucciniaceae</taxon>
        <taxon>Puccinia</taxon>
    </lineage>
</organism>
<evidence type="ECO:0000313" key="4">
    <source>
        <dbReference type="Proteomes" id="UP000235388"/>
    </source>
</evidence>
<accession>A0A2N5RXR7</accession>
<protein>
    <submittedName>
        <fullName evidence="2">Uncharacterized protein</fullName>
    </submittedName>
</protein>
<gene>
    <name evidence="2" type="ORF">PCANC_25631</name>
    <name evidence="3" type="ORF">PCASD_02910</name>
</gene>
<sequence>MAEDSADTPRSSHRAIEYNHGSHQLKNRPKSIKPTNCDMPTNFYHPNNLPISRALAARYRGRQRLSQETRFHRLSTVSSVFIQFVLELATCPAAASRAVGGFVQLAIVSEYYGA</sequence>
<comment type="caution">
    <text evidence="2">The sequence shown here is derived from an EMBL/GenBank/DDBJ whole genome shotgun (WGS) entry which is preliminary data.</text>
</comment>
<feature type="region of interest" description="Disordered" evidence="1">
    <location>
        <begin position="1"/>
        <end position="32"/>
    </location>
</feature>
<dbReference type="EMBL" id="PGCJ01001392">
    <property type="protein sequence ID" value="PLW05763.1"/>
    <property type="molecule type" value="Genomic_DNA"/>
</dbReference>
<evidence type="ECO:0000313" key="3">
    <source>
        <dbReference type="EMBL" id="PLW48352.1"/>
    </source>
</evidence>
<reference evidence="4 5" key="1">
    <citation type="submission" date="2017-11" db="EMBL/GenBank/DDBJ databases">
        <title>De novo assembly and phasing of dikaryotic genomes from two isolates of Puccinia coronata f. sp. avenae, the causal agent of oat crown rust.</title>
        <authorList>
            <person name="Miller M.E."/>
            <person name="Zhang Y."/>
            <person name="Omidvar V."/>
            <person name="Sperschneider J."/>
            <person name="Schwessinger B."/>
            <person name="Raley C."/>
            <person name="Palmer J.M."/>
            <person name="Garnica D."/>
            <person name="Upadhyaya N."/>
            <person name="Rathjen J."/>
            <person name="Taylor J.M."/>
            <person name="Park R.F."/>
            <person name="Dodds P.N."/>
            <person name="Hirsch C.D."/>
            <person name="Kianian S.F."/>
            <person name="Figueroa M."/>
        </authorList>
    </citation>
    <scope>NUCLEOTIDE SEQUENCE [LARGE SCALE GENOMIC DNA]</scope>
    <source>
        <strain evidence="2">12NC29</strain>
        <strain evidence="3">12SD80</strain>
    </source>
</reference>
<evidence type="ECO:0000256" key="1">
    <source>
        <dbReference type="SAM" id="MobiDB-lite"/>
    </source>
</evidence>
<dbReference type="Proteomes" id="UP000235392">
    <property type="component" value="Unassembled WGS sequence"/>
</dbReference>
<keyword evidence="4" id="KW-1185">Reference proteome</keyword>
<evidence type="ECO:0000313" key="2">
    <source>
        <dbReference type="EMBL" id="PLW05763.1"/>
    </source>
</evidence>
<dbReference type="EMBL" id="PGCI01000024">
    <property type="protein sequence ID" value="PLW48352.1"/>
    <property type="molecule type" value="Genomic_DNA"/>
</dbReference>
<proteinExistence type="predicted"/>